<evidence type="ECO:0000313" key="1">
    <source>
        <dbReference type="EMBL" id="PGU02910.1"/>
    </source>
</evidence>
<organism evidence="1 2">
    <name type="scientific">Bacillus cereus</name>
    <dbReference type="NCBI Taxonomy" id="1396"/>
    <lineage>
        <taxon>Bacteria</taxon>
        <taxon>Bacillati</taxon>
        <taxon>Bacillota</taxon>
        <taxon>Bacilli</taxon>
        <taxon>Bacillales</taxon>
        <taxon>Bacillaceae</taxon>
        <taxon>Bacillus</taxon>
        <taxon>Bacillus cereus group</taxon>
    </lineage>
</organism>
<gene>
    <name evidence="1" type="ORF">COD19_11430</name>
</gene>
<comment type="caution">
    <text evidence="1">The sequence shown here is derived from an EMBL/GenBank/DDBJ whole genome shotgun (WGS) entry which is preliminary data.</text>
</comment>
<dbReference type="Pfam" id="PF12730">
    <property type="entry name" value="ABC2_membrane_4"/>
    <property type="match status" value="1"/>
</dbReference>
<dbReference type="OrthoDB" id="2942008at2"/>
<dbReference type="RefSeq" id="WP_088232994.1">
    <property type="nucleotide sequence ID" value="NZ_JARXKI010000016.1"/>
</dbReference>
<evidence type="ECO:0000313" key="2">
    <source>
        <dbReference type="Proteomes" id="UP000225766"/>
    </source>
</evidence>
<reference evidence="1 2" key="1">
    <citation type="submission" date="2017-09" db="EMBL/GenBank/DDBJ databases">
        <title>Large-scale bioinformatics analysis of Bacillus genomes uncovers conserved roles of natural products in bacterial physiology.</title>
        <authorList>
            <consortium name="Agbiome Team Llc"/>
            <person name="Bleich R.M."/>
            <person name="Grubbs K.J."/>
            <person name="Santa Maria K.C."/>
            <person name="Allen S.E."/>
            <person name="Farag S."/>
            <person name="Shank E.A."/>
            <person name="Bowers A."/>
        </authorList>
    </citation>
    <scope>NUCLEOTIDE SEQUENCE [LARGE SCALE GENOMIC DNA]</scope>
    <source>
        <strain evidence="1 2">AFS040105</strain>
    </source>
</reference>
<proteinExistence type="predicted"/>
<evidence type="ECO:0008006" key="3">
    <source>
        <dbReference type="Google" id="ProtNLM"/>
    </source>
</evidence>
<dbReference type="CDD" id="cd21809">
    <property type="entry name" value="ABC-2_lan_permease-like"/>
    <property type="match status" value="1"/>
</dbReference>
<protein>
    <recommendedName>
        <fullName evidence="3">ABC transporter permease</fullName>
    </recommendedName>
</protein>
<sequence>MLSIRLLHAELIKAKRTSVIYLAIVIPIIYSLLTLFILFFEQQKESFHLLPDFGWLYMFLPLGLTILTSLSSNVFYSNNMWKIIMIQPISRVSFYINHLLFIKLLILTGCIVLSICSIFINIILFQETPLPWNSIISSCLISWVCSMPVISFQVLIGIKFKSIAASLSIGIAGFFFSLISYYQASFLGMWHYPLSTIEGNNSYLIILSIFLSCFFTVIGVISLLKTE</sequence>
<dbReference type="AlphaFoldDB" id="A0A2C1LY63"/>
<dbReference type="EMBL" id="NUMG01000010">
    <property type="protein sequence ID" value="PGU02910.1"/>
    <property type="molecule type" value="Genomic_DNA"/>
</dbReference>
<accession>A0A2C1LY63</accession>
<name>A0A2C1LY63_BACCE</name>
<dbReference type="Proteomes" id="UP000225766">
    <property type="component" value="Unassembled WGS sequence"/>
</dbReference>